<feature type="region of interest" description="Disordered" evidence="1">
    <location>
        <begin position="118"/>
        <end position="142"/>
    </location>
</feature>
<sequence length="327" mass="34000">WKEKLGYTGESSVQAASFDWAKKASAAAFVGASASERSPQVARAVTPYELKRDVYADLEFSNDIGYLPDGTPMNRAGNAINHPETIGPDMHTPGSPLPRAKFVNSVGYLPDGTPLNAAGNAINHPETMQPDPHTPGSPLPPSPYKADIGYLVDGTPLETAGNNSVRGGAMPAPAASMPAPAQAPVVAAAFVGSSAASPSKVRHAGNFAYSFQRDSFASLEFSNDIGYLPDGTPMNRAGNNINHPENIGPDSHAPGSPLPAAIFVNDVGYLPDGTPLNKAGNAINHPENIQPDQHTPGSPLPTSVYAQDVGYLVDGTPMDKAGNLSVQ</sequence>
<accession>A0A812JMV8</accession>
<dbReference type="EMBL" id="CAJNIZ010002395">
    <property type="protein sequence ID" value="CAE7210102.1"/>
    <property type="molecule type" value="Genomic_DNA"/>
</dbReference>
<protein>
    <submittedName>
        <fullName evidence="2">RbcL protein</fullName>
    </submittedName>
</protein>
<dbReference type="AlphaFoldDB" id="A0A812JMV8"/>
<dbReference type="Proteomes" id="UP000649617">
    <property type="component" value="Unassembled WGS sequence"/>
</dbReference>
<feature type="compositionally biased region" description="Pro residues" evidence="1">
    <location>
        <begin position="132"/>
        <end position="142"/>
    </location>
</feature>
<dbReference type="OrthoDB" id="410654at2759"/>
<evidence type="ECO:0000313" key="2">
    <source>
        <dbReference type="EMBL" id="CAE7210102.1"/>
    </source>
</evidence>
<comment type="caution">
    <text evidence="2">The sequence shown here is derived from an EMBL/GenBank/DDBJ whole genome shotgun (WGS) entry which is preliminary data.</text>
</comment>
<keyword evidence="3" id="KW-1185">Reference proteome</keyword>
<feature type="region of interest" description="Disordered" evidence="1">
    <location>
        <begin position="278"/>
        <end position="301"/>
    </location>
</feature>
<feature type="compositionally biased region" description="Polar residues" evidence="1">
    <location>
        <begin position="290"/>
        <end position="301"/>
    </location>
</feature>
<evidence type="ECO:0000256" key="1">
    <source>
        <dbReference type="SAM" id="MobiDB-lite"/>
    </source>
</evidence>
<name>A0A812JMV8_SYMPI</name>
<reference evidence="2" key="1">
    <citation type="submission" date="2021-02" db="EMBL/GenBank/DDBJ databases">
        <authorList>
            <person name="Dougan E. K."/>
            <person name="Rhodes N."/>
            <person name="Thang M."/>
            <person name="Chan C."/>
        </authorList>
    </citation>
    <scope>NUCLEOTIDE SEQUENCE</scope>
</reference>
<organism evidence="2 3">
    <name type="scientific">Symbiodinium pilosum</name>
    <name type="common">Dinoflagellate</name>
    <dbReference type="NCBI Taxonomy" id="2952"/>
    <lineage>
        <taxon>Eukaryota</taxon>
        <taxon>Sar</taxon>
        <taxon>Alveolata</taxon>
        <taxon>Dinophyceae</taxon>
        <taxon>Suessiales</taxon>
        <taxon>Symbiodiniaceae</taxon>
        <taxon>Symbiodinium</taxon>
    </lineage>
</organism>
<feature type="non-terminal residue" evidence="2">
    <location>
        <position position="1"/>
    </location>
</feature>
<proteinExistence type="predicted"/>
<evidence type="ECO:0000313" key="3">
    <source>
        <dbReference type="Proteomes" id="UP000649617"/>
    </source>
</evidence>
<gene>
    <name evidence="2" type="primary">rbcL</name>
    <name evidence="2" type="ORF">SPIL2461_LOCUS2246</name>
</gene>